<dbReference type="SUPFAM" id="SSF53335">
    <property type="entry name" value="S-adenosyl-L-methionine-dependent methyltransferases"/>
    <property type="match status" value="1"/>
</dbReference>
<dbReference type="AlphaFoldDB" id="A0A7Y0SE56"/>
<dbReference type="Proteomes" id="UP000518904">
    <property type="component" value="Unassembled WGS sequence"/>
</dbReference>
<gene>
    <name evidence="1" type="ORF">HKB16_03130</name>
</gene>
<dbReference type="GO" id="GO:0008168">
    <property type="term" value="F:methyltransferase activity"/>
    <property type="evidence" value="ECO:0007669"/>
    <property type="project" value="UniProtKB-KW"/>
</dbReference>
<dbReference type="GO" id="GO:0032259">
    <property type="term" value="P:methylation"/>
    <property type="evidence" value="ECO:0007669"/>
    <property type="project" value="UniProtKB-KW"/>
</dbReference>
<keyword evidence="1" id="KW-0808">Transferase</keyword>
<evidence type="ECO:0000313" key="1">
    <source>
        <dbReference type="EMBL" id="NMU81867.1"/>
    </source>
</evidence>
<sequence>AIVKAVVSLPSDTFKLSGTGAKTSILYLQKRPASEKHPEQFLPEPQTDVFMAVAETLGYLVKNNIEDYAAGVSNDLDPIVAAYKRGE</sequence>
<comment type="caution">
    <text evidence="1">The sequence shown here is derived from an EMBL/GenBank/DDBJ whole genome shotgun (WGS) entry which is preliminary data.</text>
</comment>
<proteinExistence type="predicted"/>
<feature type="non-terminal residue" evidence="1">
    <location>
        <position position="1"/>
    </location>
</feature>
<protein>
    <submittedName>
        <fullName evidence="1">SAM-dependent methyltransferase</fullName>
    </submittedName>
</protein>
<accession>A0A7Y0SE56</accession>
<name>A0A7Y0SE56_VIBPH</name>
<dbReference type="EMBL" id="JABCLB010000341">
    <property type="protein sequence ID" value="NMU81867.1"/>
    <property type="molecule type" value="Genomic_DNA"/>
</dbReference>
<dbReference type="Gene3D" id="3.40.50.150">
    <property type="entry name" value="Vaccinia Virus protein VP39"/>
    <property type="match status" value="1"/>
</dbReference>
<keyword evidence="1" id="KW-0489">Methyltransferase</keyword>
<evidence type="ECO:0000313" key="2">
    <source>
        <dbReference type="Proteomes" id="UP000518904"/>
    </source>
</evidence>
<organism evidence="1 2">
    <name type="scientific">Vibrio parahaemolyticus</name>
    <dbReference type="NCBI Taxonomy" id="670"/>
    <lineage>
        <taxon>Bacteria</taxon>
        <taxon>Pseudomonadati</taxon>
        <taxon>Pseudomonadota</taxon>
        <taxon>Gammaproteobacteria</taxon>
        <taxon>Vibrionales</taxon>
        <taxon>Vibrionaceae</taxon>
        <taxon>Vibrio</taxon>
    </lineage>
</organism>
<dbReference type="InterPro" id="IPR029063">
    <property type="entry name" value="SAM-dependent_MTases_sf"/>
</dbReference>
<reference evidence="1 2" key="1">
    <citation type="submission" date="2020-04" db="EMBL/GenBank/DDBJ databases">
        <title>Whole-genome sequencing of Vibrio spp. from China reveals different genetic environments of blaCTX-M-14 among diverse lineages.</title>
        <authorList>
            <person name="Zheng Z."/>
            <person name="Ye L."/>
            <person name="Chen S."/>
        </authorList>
    </citation>
    <scope>NUCLEOTIDE SEQUENCE [LARGE SCALE GENOMIC DNA]</scope>
    <source>
        <strain evidence="1 2">Vb0551</strain>
    </source>
</reference>